<sequence length="144" mass="15981">MTRTIGIDFSFTHPVDVSDTVHTLIKGGMTPLCDGALLYLIDEDGLFNWQKTSPSTLAEVLTEMGNRRWADRTVGMSLLFPGAERDFGGDLLFHPGRTCLSYAITINAKRLPNSIFCDMGWYLQRLVPSLEPLGLSEVETQDSP</sequence>
<gene>
    <name evidence="1" type="ORF">AB5J48_08780</name>
</gene>
<evidence type="ECO:0008006" key="2">
    <source>
        <dbReference type="Google" id="ProtNLM"/>
    </source>
</evidence>
<accession>A0AB39NJ95</accession>
<dbReference type="AlphaFoldDB" id="A0AB39NJ95"/>
<dbReference type="EMBL" id="CP163433">
    <property type="protein sequence ID" value="XDQ18237.1"/>
    <property type="molecule type" value="Genomic_DNA"/>
</dbReference>
<name>A0AB39NJ95_9ACTN</name>
<protein>
    <recommendedName>
        <fullName evidence="2">T6SS immunity protein Tdi1 C-terminal domain-containing protein</fullName>
    </recommendedName>
</protein>
<proteinExistence type="predicted"/>
<dbReference type="RefSeq" id="WP_006130093.1">
    <property type="nucleotide sequence ID" value="NZ_CP163433.1"/>
</dbReference>
<organism evidence="1">
    <name type="scientific">Streptomyces sp. R17</name>
    <dbReference type="NCBI Taxonomy" id="3238626"/>
    <lineage>
        <taxon>Bacteria</taxon>
        <taxon>Bacillati</taxon>
        <taxon>Actinomycetota</taxon>
        <taxon>Actinomycetes</taxon>
        <taxon>Kitasatosporales</taxon>
        <taxon>Streptomycetaceae</taxon>
        <taxon>Streptomyces</taxon>
    </lineage>
</organism>
<reference evidence="1" key="1">
    <citation type="submission" date="2024-07" db="EMBL/GenBank/DDBJ databases">
        <authorList>
            <person name="Yu S.T."/>
        </authorList>
    </citation>
    <scope>NUCLEOTIDE SEQUENCE</scope>
    <source>
        <strain evidence="1">R17</strain>
    </source>
</reference>
<evidence type="ECO:0000313" key="1">
    <source>
        <dbReference type="EMBL" id="XDQ18237.1"/>
    </source>
</evidence>